<dbReference type="GO" id="GO:0005634">
    <property type="term" value="C:nucleus"/>
    <property type="evidence" value="ECO:0007669"/>
    <property type="project" value="UniProtKB-SubCell"/>
</dbReference>
<dbReference type="SMART" id="SM00320">
    <property type="entry name" value="WD40"/>
    <property type="match status" value="4"/>
</dbReference>
<comment type="subcellular location">
    <subcellularLocation>
        <location evidence="1">Nucleus</location>
    </subcellularLocation>
</comment>
<evidence type="ECO:0000313" key="5">
    <source>
        <dbReference type="EMBL" id="EDV23595.1"/>
    </source>
</evidence>
<dbReference type="FunFam" id="2.130.10.10:FF:002646">
    <property type="entry name" value="Uncharacterized protein"/>
    <property type="match status" value="1"/>
</dbReference>
<dbReference type="CTD" id="6755402"/>
<dbReference type="InterPro" id="IPR001680">
    <property type="entry name" value="WD40_rpt"/>
</dbReference>
<dbReference type="KEGG" id="tad:TRIADDRAFT_58397"/>
<dbReference type="Gene3D" id="2.130.10.10">
    <property type="entry name" value="YVTN repeat-like/Quinoprotein amine dehydrogenase"/>
    <property type="match status" value="2"/>
</dbReference>
<keyword evidence="6" id="KW-1185">Reference proteome</keyword>
<evidence type="ECO:0000256" key="2">
    <source>
        <dbReference type="ARBA" id="ARBA00023163"/>
    </source>
</evidence>
<dbReference type="EMBL" id="DS985247">
    <property type="protein sequence ID" value="EDV23595.1"/>
    <property type="molecule type" value="Genomic_DNA"/>
</dbReference>
<organism evidence="5 6">
    <name type="scientific">Trichoplax adhaerens</name>
    <name type="common">Trichoplax reptans</name>
    <dbReference type="NCBI Taxonomy" id="10228"/>
    <lineage>
        <taxon>Eukaryota</taxon>
        <taxon>Metazoa</taxon>
        <taxon>Placozoa</taxon>
        <taxon>Uniplacotomia</taxon>
        <taxon>Trichoplacea</taxon>
        <taxon>Trichoplacidae</taxon>
        <taxon>Trichoplax</taxon>
    </lineage>
</organism>
<accession>B3S1Z9</accession>
<evidence type="ECO:0000256" key="4">
    <source>
        <dbReference type="PROSITE-ProRule" id="PRU00221"/>
    </source>
</evidence>
<dbReference type="Pfam" id="PF00400">
    <property type="entry name" value="WD40"/>
    <property type="match status" value="1"/>
</dbReference>
<name>B3S1Z9_TRIAD</name>
<dbReference type="eggNOG" id="ENOG502RAA6">
    <property type="taxonomic scope" value="Eukaryota"/>
</dbReference>
<keyword evidence="3" id="KW-0539">Nucleus</keyword>
<dbReference type="PhylomeDB" id="B3S1Z9"/>
<dbReference type="PANTHER" id="PTHR15052:SF2">
    <property type="entry name" value="GENERAL TRANSCRIPTION FACTOR 3C POLYPEPTIDE 2"/>
    <property type="match status" value="1"/>
</dbReference>
<dbReference type="GO" id="GO:0006383">
    <property type="term" value="P:transcription by RNA polymerase III"/>
    <property type="evidence" value="ECO:0000318"/>
    <property type="project" value="GO_Central"/>
</dbReference>
<dbReference type="Proteomes" id="UP000009022">
    <property type="component" value="Unassembled WGS sequence"/>
</dbReference>
<keyword evidence="2" id="KW-0804">Transcription</keyword>
<feature type="repeat" description="WD" evidence="4">
    <location>
        <begin position="283"/>
        <end position="307"/>
    </location>
</feature>
<dbReference type="InterPro" id="IPR036322">
    <property type="entry name" value="WD40_repeat_dom_sf"/>
</dbReference>
<dbReference type="HOGENOM" id="CLU_621302_0_0_1"/>
<evidence type="ECO:0000313" key="6">
    <source>
        <dbReference type="Proteomes" id="UP000009022"/>
    </source>
</evidence>
<protein>
    <submittedName>
        <fullName evidence="5">Uncharacterized protein</fullName>
    </submittedName>
</protein>
<dbReference type="GeneID" id="6755402"/>
<dbReference type="RefSeq" id="XP_002114505.1">
    <property type="nucleotide sequence ID" value="XM_002114469.1"/>
</dbReference>
<dbReference type="PROSITE" id="PS50082">
    <property type="entry name" value="WD_REPEATS_2"/>
    <property type="match status" value="1"/>
</dbReference>
<evidence type="ECO:0000256" key="3">
    <source>
        <dbReference type="ARBA" id="ARBA00023242"/>
    </source>
</evidence>
<dbReference type="PANTHER" id="PTHR15052">
    <property type="entry name" value="RNA POLYMERASE III TRANSCRIPTION INITIATION FACTOR COMPLEX SUBUNIT"/>
    <property type="match status" value="1"/>
</dbReference>
<dbReference type="OrthoDB" id="4703at2759"/>
<dbReference type="InParanoid" id="B3S1Z9"/>
<proteinExistence type="predicted"/>
<dbReference type="AlphaFoldDB" id="B3S1Z9"/>
<keyword evidence="4" id="KW-0853">WD repeat</keyword>
<evidence type="ECO:0000256" key="1">
    <source>
        <dbReference type="ARBA" id="ARBA00004123"/>
    </source>
</evidence>
<dbReference type="InterPro" id="IPR015943">
    <property type="entry name" value="WD40/YVTN_repeat-like_dom_sf"/>
</dbReference>
<sequence>MDVASDRDKSSYLVSGARKSTSKIKLKQAMKLSLPLRAFIHNNVNWIKESEFVGFLPDTKESPYFKLNCQRSCVEDLTKLKLFESKYVYSDANSAALFVGDPVWTVAWCPIPDDAELTEQYVAISTNKAQTHAHNIYKCETTRGIIQLWNCGKLQKRQDKIVPYLALGITYDYGPIWDMKWCPSGCWQQQTYEKSDLSSRLGLLAMACGDGKVRVLRRVLYINYDDNNINLTVPQPASLRQQQKTKEVIFNIIPHAILIPKYDDITNSGQAICLAWMSSNQHRFLAAGFADGTIAIWDLMTESRLLLCNHFNESQMTRYYFPFRIIAGHDSVIRSIAWCPSNGDYFATGWFTSIVWPRHRRFLFLTEEDSTSGYFHIFVLRNISSRNDAQIVNLIKHSGASLAQSFSEWSTNIVSGSECGELYGFNTAQVLTSGTISTKFNQRSKYFWDKTSWSKSDYSIAKPSKYNPVAASSQKPLHEAIQAVSWNPNRDCHTWLLSGSKSGMLYYKYHTT</sequence>
<dbReference type="InterPro" id="IPR052416">
    <property type="entry name" value="GTF3C_component"/>
</dbReference>
<dbReference type="STRING" id="10228.B3S1Z9"/>
<gene>
    <name evidence="5" type="ORF">TRIADDRAFT_58397</name>
</gene>
<dbReference type="GO" id="GO:0000127">
    <property type="term" value="C:transcription factor TFIIIC complex"/>
    <property type="evidence" value="ECO:0000318"/>
    <property type="project" value="GO_Central"/>
</dbReference>
<reference evidence="5 6" key="1">
    <citation type="journal article" date="2008" name="Nature">
        <title>The Trichoplax genome and the nature of placozoans.</title>
        <authorList>
            <person name="Srivastava M."/>
            <person name="Begovic E."/>
            <person name="Chapman J."/>
            <person name="Putnam N.H."/>
            <person name="Hellsten U."/>
            <person name="Kawashima T."/>
            <person name="Kuo A."/>
            <person name="Mitros T."/>
            <person name="Salamov A."/>
            <person name="Carpenter M.L."/>
            <person name="Signorovitch A.Y."/>
            <person name="Moreno M.A."/>
            <person name="Kamm K."/>
            <person name="Grimwood J."/>
            <person name="Schmutz J."/>
            <person name="Shapiro H."/>
            <person name="Grigoriev I.V."/>
            <person name="Buss L.W."/>
            <person name="Schierwater B."/>
            <person name="Dellaporta S.L."/>
            <person name="Rokhsar D.S."/>
        </authorList>
    </citation>
    <scope>NUCLEOTIDE SEQUENCE [LARGE SCALE GENOMIC DNA]</scope>
    <source>
        <strain evidence="5 6">Grell-BS-1999</strain>
    </source>
</reference>
<dbReference type="SUPFAM" id="SSF50978">
    <property type="entry name" value="WD40 repeat-like"/>
    <property type="match status" value="1"/>
</dbReference>